<name>F6D798_METPW</name>
<dbReference type="Pfam" id="PF09706">
    <property type="entry name" value="Cas_CXXC_CXXC"/>
    <property type="match status" value="1"/>
</dbReference>
<evidence type="ECO:0000313" key="3">
    <source>
        <dbReference type="Proteomes" id="UP000009231"/>
    </source>
</evidence>
<organism evidence="2 3">
    <name type="scientific">Methanobacterium paludis (strain DSM 25820 / JCM 18151 / SWAN1)</name>
    <dbReference type="NCBI Taxonomy" id="868131"/>
    <lineage>
        <taxon>Archaea</taxon>
        <taxon>Methanobacteriati</taxon>
        <taxon>Methanobacteriota</taxon>
        <taxon>Methanomada group</taxon>
        <taxon>Methanobacteria</taxon>
        <taxon>Methanobacteriales</taxon>
        <taxon>Methanobacteriaceae</taxon>
        <taxon>Methanobacterium</taxon>
    </lineage>
</organism>
<protein>
    <submittedName>
        <fullName evidence="2">CRISPR-associated protein CXXC_CXXC region</fullName>
    </submittedName>
</protein>
<dbReference type="AlphaFoldDB" id="F6D798"/>
<dbReference type="OrthoDB" id="359016at2157"/>
<dbReference type="InterPro" id="IPR010180">
    <property type="entry name" value="CRISPR-assoc_prot_CXXC-CXXC"/>
</dbReference>
<dbReference type="EMBL" id="CP002772">
    <property type="protein sequence ID" value="AEG18432.1"/>
    <property type="molecule type" value="Genomic_DNA"/>
</dbReference>
<reference evidence="2 3" key="1">
    <citation type="journal article" date="2014" name="Int. J. Syst. Evol. Microbiol.">
        <title>Methanobacterium paludis sp. nov. and a novel strain of Methanobacterium lacus isolated from northern peatlands.</title>
        <authorList>
            <person name="Cadillo-Quiroz H."/>
            <person name="Brauer S.L."/>
            <person name="Goodson N."/>
            <person name="Yavitt J.B."/>
            <person name="Zinder S.H."/>
        </authorList>
    </citation>
    <scope>NUCLEOTIDE SEQUENCE [LARGE SCALE GENOMIC DNA]</scope>
    <source>
        <strain evidence="3">DSM 25820 / JCM 18151 / SWAN1</strain>
    </source>
</reference>
<gene>
    <name evidence="2" type="ordered locus">MSWAN_1418</name>
</gene>
<dbReference type="RefSeq" id="WP_013825933.1">
    <property type="nucleotide sequence ID" value="NC_015574.1"/>
</dbReference>
<feature type="domain" description="CRISPR-associated protein CXXC-CXXC" evidence="1">
    <location>
        <begin position="104"/>
        <end position="161"/>
    </location>
</feature>
<proteinExistence type="predicted"/>
<dbReference type="HOGENOM" id="CLU_032781_0_0_2"/>
<dbReference type="GeneID" id="10668923"/>
<dbReference type="STRING" id="868131.MSWAN_1418"/>
<dbReference type="KEGG" id="mew:MSWAN_1418"/>
<evidence type="ECO:0000259" key="1">
    <source>
        <dbReference type="Pfam" id="PF09706"/>
    </source>
</evidence>
<dbReference type="eggNOG" id="arCOG05269">
    <property type="taxonomic scope" value="Archaea"/>
</dbReference>
<dbReference type="NCBIfam" id="TIGR01908">
    <property type="entry name" value="cas_CXXC_CXXC"/>
    <property type="match status" value="1"/>
</dbReference>
<dbReference type="InterPro" id="IPR019121">
    <property type="entry name" value="CRISPR-assoc_CXXC-CXXC_dom"/>
</dbReference>
<dbReference type="Proteomes" id="UP000009231">
    <property type="component" value="Chromosome"/>
</dbReference>
<keyword evidence="3" id="KW-1185">Reference proteome</keyword>
<sequence length="457" mass="53212">MSNEIIYKFTGNPFVDAGIWALSRWNDKKPEELDKDDLKKAAEDIFDTVYSHKKWYSSILHGMVFPNGKVSNPGDFKKPLEERKKKVMEHFNGLIDEITFLNDQGSCIACGRRNIQRRFFKSEIPLTGSGKMLNYFSFASEGADYCSACAFAVQFSPLLMYKCGDLLLFHSDSKSLMKIWSKKSIHNLKGNALAGCFDEGYKNVKNAFFHIITDMIVRVNERAIENEVSITFYRFKNFNQGANLDIFHFPLTVFKFLADIQQDEHSAEWNKVVKRGYQFVDWENVKEEGDYKNKKNLVYNNLLEGKSIIGFFIDKKNKEAIGGWDLIRNYLVGVLNMDEKRIGVIKEVADELAEYIETADDTKTLKKLETASNYKNYRNILRIIIKKRIEKGIEDPLFTFDDYVNHLFPEGSLTWRETQDLILFRIYEKLQPWIIEQGKQDEILTSAEMEEEIQEEE</sequence>
<accession>F6D798</accession>
<evidence type="ECO:0000313" key="2">
    <source>
        <dbReference type="EMBL" id="AEG18432.1"/>
    </source>
</evidence>